<feature type="region of interest" description="Disordered" evidence="12">
    <location>
        <begin position="580"/>
        <end position="601"/>
    </location>
</feature>
<feature type="binding site" evidence="11">
    <location>
        <position position="527"/>
    </location>
    <ligand>
        <name>Ca(2+)</name>
        <dbReference type="ChEBI" id="CHEBI:29108"/>
    </ligand>
</feature>
<comment type="function">
    <text evidence="2">Secreted tripeptidyl-peptidase which degrades proteins at acidic pHs and is involved in virulence.</text>
</comment>
<dbReference type="SUPFAM" id="SSF54897">
    <property type="entry name" value="Protease propeptides/inhibitors"/>
    <property type="match status" value="1"/>
</dbReference>
<comment type="subcellular location">
    <subcellularLocation>
        <location evidence="3">Secreted</location>
        <location evidence="3">Extracellular space</location>
    </subcellularLocation>
</comment>
<feature type="domain" description="Peptidase S53" evidence="14">
    <location>
        <begin position="172"/>
        <end position="579"/>
    </location>
</feature>
<feature type="binding site" evidence="11">
    <location>
        <position position="559"/>
    </location>
    <ligand>
        <name>Ca(2+)</name>
        <dbReference type="ChEBI" id="CHEBI:29108"/>
    </ligand>
</feature>
<dbReference type="SUPFAM" id="SSF52743">
    <property type="entry name" value="Subtilisin-like"/>
    <property type="match status" value="1"/>
</dbReference>
<comment type="cofactor">
    <cofactor evidence="11">
        <name>Ca(2+)</name>
        <dbReference type="ChEBI" id="CHEBI:29108"/>
    </cofactor>
    <text evidence="11">Binds 1 Ca(2+) ion per subunit.</text>
</comment>
<dbReference type="OrthoDB" id="409122at2759"/>
<dbReference type="Pfam" id="PF00082">
    <property type="entry name" value="Peptidase_S8"/>
    <property type="match status" value="1"/>
</dbReference>
<organism evidence="15 16">
    <name type="scientific">Pseudocercospora fuligena</name>
    <dbReference type="NCBI Taxonomy" id="685502"/>
    <lineage>
        <taxon>Eukaryota</taxon>
        <taxon>Fungi</taxon>
        <taxon>Dikarya</taxon>
        <taxon>Ascomycota</taxon>
        <taxon>Pezizomycotina</taxon>
        <taxon>Dothideomycetes</taxon>
        <taxon>Dothideomycetidae</taxon>
        <taxon>Mycosphaerellales</taxon>
        <taxon>Mycosphaerellaceae</taxon>
        <taxon>Pseudocercospora</taxon>
    </lineage>
</organism>
<evidence type="ECO:0000256" key="10">
    <source>
        <dbReference type="ARBA" id="ARBA00023145"/>
    </source>
</evidence>
<evidence type="ECO:0000256" key="6">
    <source>
        <dbReference type="ARBA" id="ARBA00022723"/>
    </source>
</evidence>
<protein>
    <recommendedName>
        <fullName evidence="4">tripeptidyl-peptidase II</fullName>
        <ecNumber evidence="4">3.4.14.10</ecNumber>
    </recommendedName>
</protein>
<keyword evidence="10" id="KW-0865">Zymogen</keyword>
<dbReference type="PROSITE" id="PS51695">
    <property type="entry name" value="SEDOLISIN"/>
    <property type="match status" value="1"/>
</dbReference>
<dbReference type="SMART" id="SM00944">
    <property type="entry name" value="Pro-kuma_activ"/>
    <property type="match status" value="1"/>
</dbReference>
<feature type="binding site" evidence="11">
    <location>
        <position position="557"/>
    </location>
    <ligand>
        <name>Ca(2+)</name>
        <dbReference type="ChEBI" id="CHEBI:29108"/>
    </ligand>
</feature>
<dbReference type="InterPro" id="IPR050819">
    <property type="entry name" value="Tripeptidyl-peptidase_I"/>
</dbReference>
<comment type="caution">
    <text evidence="11">Lacks conserved residue(s) required for the propagation of feature annotation.</text>
</comment>
<dbReference type="InterPro" id="IPR036852">
    <property type="entry name" value="Peptidase_S8/S53_dom_sf"/>
</dbReference>
<feature type="signal peptide" evidence="13">
    <location>
        <begin position="1"/>
        <end position="19"/>
    </location>
</feature>
<dbReference type="PANTHER" id="PTHR14218:SF15">
    <property type="entry name" value="TRIPEPTIDYL-PEPTIDASE 1"/>
    <property type="match status" value="1"/>
</dbReference>
<dbReference type="GO" id="GO:0005576">
    <property type="term" value="C:extracellular region"/>
    <property type="evidence" value="ECO:0007669"/>
    <property type="project" value="UniProtKB-SubCell"/>
</dbReference>
<dbReference type="Proteomes" id="UP000660729">
    <property type="component" value="Unassembled WGS sequence"/>
</dbReference>
<dbReference type="InterPro" id="IPR030400">
    <property type="entry name" value="Sedolisin_dom"/>
</dbReference>
<comment type="caution">
    <text evidence="15">The sequence shown here is derived from an EMBL/GenBank/DDBJ whole genome shotgun (WGS) entry which is preliminary data.</text>
</comment>
<evidence type="ECO:0000256" key="2">
    <source>
        <dbReference type="ARBA" id="ARBA00002451"/>
    </source>
</evidence>
<evidence type="ECO:0000256" key="12">
    <source>
        <dbReference type="SAM" id="MobiDB-lite"/>
    </source>
</evidence>
<evidence type="ECO:0000259" key="14">
    <source>
        <dbReference type="PROSITE" id="PS51695"/>
    </source>
</evidence>
<keyword evidence="13" id="KW-0732">Signal</keyword>
<feature type="compositionally biased region" description="Low complexity" evidence="12">
    <location>
        <begin position="581"/>
        <end position="601"/>
    </location>
</feature>
<proteinExistence type="predicted"/>
<name>A0A8H6VJT2_9PEZI</name>
<keyword evidence="8" id="KW-0720">Serine protease</keyword>
<evidence type="ECO:0000256" key="13">
    <source>
        <dbReference type="SAM" id="SignalP"/>
    </source>
</evidence>
<dbReference type="InterPro" id="IPR015366">
    <property type="entry name" value="S53_propep"/>
</dbReference>
<evidence type="ECO:0000313" key="15">
    <source>
        <dbReference type="EMBL" id="KAF7193047.1"/>
    </source>
</evidence>
<sequence>MRWNRLRLLLSTVLALAAASPTGWHIQQRAPPNASITLHIGLAASDSFLDLEKAAAQIADPGHEKFRQHLTVDQLQILLTAPPSTSAKVSRWLHDAGIQLPSVHQRGNVLDAAMKIDQAEKLLNAKFYVYTDGWKDILRAENFSIPQPLQESIEFVAPTNVFPEPSNRKAVVLTMSAHLLVYAKSTTLPTHPSQIELTFAVYGTEAAVFNATDLQTFLETYNEPAAEARASYEIVGSGDAANGVPGVEGAFETALTTQTFLGLAWPATGIFYNLGGVFGPSNASSVDATGQRYTTYDTYDPFVQFLQDMMHNETVPSVVSFSQSWSENQVDEGYARSVCRMLQAIGARGVTLIFSSGNNGAQGNQPDQVHLDIFEPKFPASCPYATSVGGTTNLANEMAATQQTVEGVINKASLIASGGGFSNYFERPDYQSTMVPAYIDSHVPSSYRNLSGFNASGRGIPDLSAFSTSFPTVTNNSTIPVGGTSAAAPLWAAIITLLNDYEISRGRPTLGFINPWLYSLPNGTLHDITQGGDNSGQCAPNSNCTLSQTPGYNVSVGWDPVTGLGSPMFNRLVDALEARAGSNGSNSTSGGNGSSTSGSSTAVRLSDTSTAILLLSLLISSLTWLL</sequence>
<feature type="binding site" evidence="11">
    <location>
        <position position="528"/>
    </location>
    <ligand>
        <name>Ca(2+)</name>
        <dbReference type="ChEBI" id="CHEBI:29108"/>
    </ligand>
</feature>
<evidence type="ECO:0000256" key="7">
    <source>
        <dbReference type="ARBA" id="ARBA00022801"/>
    </source>
</evidence>
<evidence type="ECO:0000256" key="8">
    <source>
        <dbReference type="ARBA" id="ARBA00022825"/>
    </source>
</evidence>
<dbReference type="CDD" id="cd11377">
    <property type="entry name" value="Pro-peptidase_S53"/>
    <property type="match status" value="1"/>
</dbReference>
<dbReference type="PANTHER" id="PTHR14218">
    <property type="entry name" value="PROTEASE S8 TRIPEPTIDYL PEPTIDASE I CLN2"/>
    <property type="match status" value="1"/>
</dbReference>
<keyword evidence="9 11" id="KW-0106">Calcium</keyword>
<dbReference type="GO" id="GO:0004252">
    <property type="term" value="F:serine-type endopeptidase activity"/>
    <property type="evidence" value="ECO:0007669"/>
    <property type="project" value="InterPro"/>
</dbReference>
<keyword evidence="5" id="KW-0645">Protease</keyword>
<evidence type="ECO:0000256" key="11">
    <source>
        <dbReference type="PROSITE-ProRule" id="PRU01032"/>
    </source>
</evidence>
<keyword evidence="7" id="KW-0378">Hydrolase</keyword>
<evidence type="ECO:0000313" key="16">
    <source>
        <dbReference type="Proteomes" id="UP000660729"/>
    </source>
</evidence>
<keyword evidence="16" id="KW-1185">Reference proteome</keyword>
<dbReference type="EC" id="3.4.14.10" evidence="4"/>
<dbReference type="CDD" id="cd04056">
    <property type="entry name" value="Peptidases_S53"/>
    <property type="match status" value="1"/>
</dbReference>
<dbReference type="GO" id="GO:0046872">
    <property type="term" value="F:metal ion binding"/>
    <property type="evidence" value="ECO:0007669"/>
    <property type="project" value="UniProtKB-UniRule"/>
</dbReference>
<dbReference type="GO" id="GO:0008240">
    <property type="term" value="F:tripeptidyl-peptidase activity"/>
    <property type="evidence" value="ECO:0007669"/>
    <property type="project" value="UniProtKB-EC"/>
</dbReference>
<evidence type="ECO:0000256" key="9">
    <source>
        <dbReference type="ARBA" id="ARBA00022837"/>
    </source>
</evidence>
<dbReference type="GO" id="GO:0006508">
    <property type="term" value="P:proteolysis"/>
    <property type="evidence" value="ECO:0007669"/>
    <property type="project" value="UniProtKB-KW"/>
</dbReference>
<dbReference type="Pfam" id="PF09286">
    <property type="entry name" value="Pro-kuma_activ"/>
    <property type="match status" value="1"/>
</dbReference>
<reference evidence="15" key="1">
    <citation type="submission" date="2020-04" db="EMBL/GenBank/DDBJ databases">
        <title>Draft genome resource of the tomato pathogen Pseudocercospora fuligena.</title>
        <authorList>
            <person name="Zaccaron A."/>
        </authorList>
    </citation>
    <scope>NUCLEOTIDE SEQUENCE</scope>
    <source>
        <strain evidence="15">PF001</strain>
    </source>
</reference>
<evidence type="ECO:0000256" key="4">
    <source>
        <dbReference type="ARBA" id="ARBA00012462"/>
    </source>
</evidence>
<evidence type="ECO:0000256" key="3">
    <source>
        <dbReference type="ARBA" id="ARBA00004239"/>
    </source>
</evidence>
<dbReference type="AlphaFoldDB" id="A0A8H6VJT2"/>
<dbReference type="PROSITE" id="PS00138">
    <property type="entry name" value="SUBTILASE_SER"/>
    <property type="match status" value="1"/>
</dbReference>
<dbReference type="Gene3D" id="3.40.50.200">
    <property type="entry name" value="Peptidase S8/S53 domain"/>
    <property type="match status" value="1"/>
</dbReference>
<keyword evidence="6 11" id="KW-0479">Metal-binding</keyword>
<evidence type="ECO:0000256" key="5">
    <source>
        <dbReference type="ARBA" id="ARBA00022670"/>
    </source>
</evidence>
<dbReference type="InterPro" id="IPR000209">
    <property type="entry name" value="Peptidase_S8/S53_dom"/>
</dbReference>
<accession>A0A8H6VJT2</accession>
<feature type="chain" id="PRO_5034261595" description="tripeptidyl-peptidase II" evidence="13">
    <location>
        <begin position="20"/>
        <end position="626"/>
    </location>
</feature>
<comment type="catalytic activity">
    <reaction evidence="1">
        <text>Release of an N-terminal tripeptide from a polypeptide.</text>
        <dbReference type="EC" id="3.4.14.10"/>
    </reaction>
</comment>
<evidence type="ECO:0000256" key="1">
    <source>
        <dbReference type="ARBA" id="ARBA00001910"/>
    </source>
</evidence>
<dbReference type="EMBL" id="JABCIY010000096">
    <property type="protein sequence ID" value="KAF7193047.1"/>
    <property type="molecule type" value="Genomic_DNA"/>
</dbReference>
<gene>
    <name evidence="15" type="ORF">HII31_05608</name>
</gene>
<dbReference type="InterPro" id="IPR023828">
    <property type="entry name" value="Peptidase_S8_Ser-AS"/>
</dbReference>